<dbReference type="Proteomes" id="UP000006882">
    <property type="component" value="Chromosome G4"/>
</dbReference>
<evidence type="ECO:0008006" key="5">
    <source>
        <dbReference type="Google" id="ProtNLM"/>
    </source>
</evidence>
<dbReference type="Gramene" id="ONI13746">
    <property type="protein sequence ID" value="ONI13746"/>
    <property type="gene ID" value="PRUPE_4G242900"/>
</dbReference>
<sequence>MELNEVESSNNFHIAMFPFFLMGHVPEFTRKLGVGIKSIYYITTAAVVHAFSIVLGKITAPALLKQLRDLHPGYQSQNVVLLPGREIRSMLVLWKPFGLGGLTFYQRFANASQKVTTCREIEGHFYDYLSAHHKRPMLLTGPVYGLDDSNKNSPPLEDMWAKWLGGFEEAGTVVFCAFRNQLILEKDQFQELVLGFELTGLTFFYIFKPPAACATIEKAFPSGFEERVKGRGVVFGGWVQQTAILSYPLVGCFIMNTMILVKELKVAIEVEREENGWFSKESLSKTSTTMMDKENELGVSLKNNLAKWRRILPEPE</sequence>
<keyword evidence="2" id="KW-0328">Glycosyltransferase</keyword>
<evidence type="ECO:0000313" key="3">
    <source>
        <dbReference type="EMBL" id="ONI13746.1"/>
    </source>
</evidence>
<dbReference type="EMBL" id="CM007654">
    <property type="protein sequence ID" value="ONI13746.1"/>
    <property type="molecule type" value="Genomic_DNA"/>
</dbReference>
<dbReference type="Gene3D" id="3.40.50.2000">
    <property type="entry name" value="Glycogen Phosphorylase B"/>
    <property type="match status" value="2"/>
</dbReference>
<dbReference type="InterPro" id="IPR050481">
    <property type="entry name" value="UDP-glycosyltransf_plant"/>
</dbReference>
<dbReference type="PANTHER" id="PTHR48049">
    <property type="entry name" value="GLYCOSYLTRANSFERASE"/>
    <property type="match status" value="1"/>
</dbReference>
<comment type="similarity">
    <text evidence="1">Belongs to the UDP-glycosyltransferase family.</text>
</comment>
<name>A0A251PQ96_PRUPE</name>
<dbReference type="AlphaFoldDB" id="A0A251PQ96"/>
<evidence type="ECO:0000256" key="1">
    <source>
        <dbReference type="ARBA" id="ARBA00009995"/>
    </source>
</evidence>
<evidence type="ECO:0000313" key="4">
    <source>
        <dbReference type="Proteomes" id="UP000006882"/>
    </source>
</evidence>
<dbReference type="PANTHER" id="PTHR48049:SF91">
    <property type="entry name" value="UDP-GLYCOSYLTRANSFERASE 79B7-RELATED"/>
    <property type="match status" value="1"/>
</dbReference>
<reference evidence="3 4" key="1">
    <citation type="journal article" date="2013" name="Nat. Genet.">
        <title>The high-quality draft genome of peach (Prunus persica) identifies unique patterns of genetic diversity, domestication and genome evolution.</title>
        <authorList>
            <consortium name="International Peach Genome Initiative"/>
            <person name="Verde I."/>
            <person name="Abbott A.G."/>
            <person name="Scalabrin S."/>
            <person name="Jung S."/>
            <person name="Shu S."/>
            <person name="Marroni F."/>
            <person name="Zhebentyayeva T."/>
            <person name="Dettori M.T."/>
            <person name="Grimwood J."/>
            <person name="Cattonaro F."/>
            <person name="Zuccolo A."/>
            <person name="Rossini L."/>
            <person name="Jenkins J."/>
            <person name="Vendramin E."/>
            <person name="Meisel L.A."/>
            <person name="Decroocq V."/>
            <person name="Sosinski B."/>
            <person name="Prochnik S."/>
            <person name="Mitros T."/>
            <person name="Policriti A."/>
            <person name="Cipriani G."/>
            <person name="Dondini L."/>
            <person name="Ficklin S."/>
            <person name="Goodstein D.M."/>
            <person name="Xuan P."/>
            <person name="Del Fabbro C."/>
            <person name="Aramini V."/>
            <person name="Copetti D."/>
            <person name="Gonzalez S."/>
            <person name="Horner D.S."/>
            <person name="Falchi R."/>
            <person name="Lucas S."/>
            <person name="Mica E."/>
            <person name="Maldonado J."/>
            <person name="Lazzari B."/>
            <person name="Bielenberg D."/>
            <person name="Pirona R."/>
            <person name="Miculan M."/>
            <person name="Barakat A."/>
            <person name="Testolin R."/>
            <person name="Stella A."/>
            <person name="Tartarini S."/>
            <person name="Tonutti P."/>
            <person name="Arus P."/>
            <person name="Orellana A."/>
            <person name="Wells C."/>
            <person name="Main D."/>
            <person name="Vizzotto G."/>
            <person name="Silva H."/>
            <person name="Salamini F."/>
            <person name="Schmutz J."/>
            <person name="Morgante M."/>
            <person name="Rokhsar D.S."/>
        </authorList>
    </citation>
    <scope>NUCLEOTIDE SEQUENCE [LARGE SCALE GENOMIC DNA]</scope>
    <source>
        <strain evidence="4">cv. Nemared</strain>
    </source>
</reference>
<accession>A0A251PQ96</accession>
<dbReference type="GO" id="GO:0035251">
    <property type="term" value="F:UDP-glucosyltransferase activity"/>
    <property type="evidence" value="ECO:0000318"/>
    <property type="project" value="GO_Central"/>
</dbReference>
<organism evidence="3 4">
    <name type="scientific">Prunus persica</name>
    <name type="common">Peach</name>
    <name type="synonym">Amygdalus persica</name>
    <dbReference type="NCBI Taxonomy" id="3760"/>
    <lineage>
        <taxon>Eukaryota</taxon>
        <taxon>Viridiplantae</taxon>
        <taxon>Streptophyta</taxon>
        <taxon>Embryophyta</taxon>
        <taxon>Tracheophyta</taxon>
        <taxon>Spermatophyta</taxon>
        <taxon>Magnoliopsida</taxon>
        <taxon>eudicotyledons</taxon>
        <taxon>Gunneridae</taxon>
        <taxon>Pentapetalae</taxon>
        <taxon>rosids</taxon>
        <taxon>fabids</taxon>
        <taxon>Rosales</taxon>
        <taxon>Rosaceae</taxon>
        <taxon>Amygdaloideae</taxon>
        <taxon>Amygdaleae</taxon>
        <taxon>Prunus</taxon>
    </lineage>
</organism>
<dbReference type="STRING" id="3760.A0A251PQ96"/>
<gene>
    <name evidence="3" type="ORF">PRUPE_4G242900</name>
</gene>
<proteinExistence type="inferred from homology"/>
<keyword evidence="2" id="KW-0808">Transferase</keyword>
<evidence type="ECO:0000256" key="2">
    <source>
        <dbReference type="ARBA" id="ARBA00022676"/>
    </source>
</evidence>
<keyword evidence="4" id="KW-1185">Reference proteome</keyword>
<protein>
    <recommendedName>
        <fullName evidence="5">Anthocyanidin 3-O-glucosyltransferase</fullName>
    </recommendedName>
</protein>
<dbReference type="SUPFAM" id="SSF53756">
    <property type="entry name" value="UDP-Glycosyltransferase/glycogen phosphorylase"/>
    <property type="match status" value="1"/>
</dbReference>